<evidence type="ECO:0000256" key="2">
    <source>
        <dbReference type="SAM" id="Phobius"/>
    </source>
</evidence>
<evidence type="ECO:0000256" key="1">
    <source>
        <dbReference type="SAM" id="MobiDB-lite"/>
    </source>
</evidence>
<protein>
    <recommendedName>
        <fullName evidence="6">MYXO-CTERM domain-containing protein</fullName>
    </recommendedName>
</protein>
<proteinExistence type="predicted"/>
<dbReference type="Proteomes" id="UP001257627">
    <property type="component" value="Unassembled WGS sequence"/>
</dbReference>
<keyword evidence="2" id="KW-1133">Transmembrane helix</keyword>
<organism evidence="4 5">
    <name type="scientific">Streptomyces mirabilis</name>
    <dbReference type="NCBI Taxonomy" id="68239"/>
    <lineage>
        <taxon>Bacteria</taxon>
        <taxon>Bacillati</taxon>
        <taxon>Actinomycetota</taxon>
        <taxon>Actinomycetes</taxon>
        <taxon>Kitasatosporales</taxon>
        <taxon>Streptomycetaceae</taxon>
        <taxon>Streptomyces</taxon>
    </lineage>
</organism>
<gene>
    <name evidence="4" type="ORF">PU648_27000</name>
</gene>
<name>A0ABU3UPU2_9ACTN</name>
<dbReference type="RefSeq" id="WP_097285486.1">
    <property type="nucleotide sequence ID" value="NZ_CP107955.1"/>
</dbReference>
<keyword evidence="3" id="KW-0732">Signal</keyword>
<feature type="compositionally biased region" description="Low complexity" evidence="1">
    <location>
        <begin position="44"/>
        <end position="57"/>
    </location>
</feature>
<sequence>MTPRLTALRVTGLLLALTTGAVSPAYAVSRAVPYAVSYAADPAPSAHASRAGSAAGEGRTRPGREEPTAGDEDGSGSREDTVPTYTDRDPAGEGAASDRPEATGAPEPSQPAAVPVQHHEVGPATAPQPVLKILPLGGGLILIGLGLGLAFLALRLRRG</sequence>
<dbReference type="EMBL" id="JARAKF010000001">
    <property type="protein sequence ID" value="MDU8995935.1"/>
    <property type="molecule type" value="Genomic_DNA"/>
</dbReference>
<comment type="caution">
    <text evidence="4">The sequence shown here is derived from an EMBL/GenBank/DDBJ whole genome shotgun (WGS) entry which is preliminary data.</text>
</comment>
<keyword evidence="5" id="KW-1185">Reference proteome</keyword>
<evidence type="ECO:0000256" key="3">
    <source>
        <dbReference type="SAM" id="SignalP"/>
    </source>
</evidence>
<keyword evidence="2" id="KW-0812">Transmembrane</keyword>
<evidence type="ECO:0000313" key="5">
    <source>
        <dbReference type="Proteomes" id="UP001257627"/>
    </source>
</evidence>
<reference evidence="4 5" key="1">
    <citation type="submission" date="2023-02" db="EMBL/GenBank/DDBJ databases">
        <authorList>
            <person name="Maleckis M."/>
        </authorList>
    </citation>
    <scope>NUCLEOTIDE SEQUENCE [LARGE SCALE GENOMIC DNA]</scope>
    <source>
        <strain evidence="4 5">P8-A2</strain>
    </source>
</reference>
<feature type="compositionally biased region" description="Basic and acidic residues" evidence="1">
    <location>
        <begin position="75"/>
        <end position="101"/>
    </location>
</feature>
<feature type="region of interest" description="Disordered" evidence="1">
    <location>
        <begin position="44"/>
        <end position="121"/>
    </location>
</feature>
<feature type="chain" id="PRO_5046904915" description="MYXO-CTERM domain-containing protein" evidence="3">
    <location>
        <begin position="28"/>
        <end position="159"/>
    </location>
</feature>
<keyword evidence="2" id="KW-0472">Membrane</keyword>
<feature type="compositionally biased region" description="Basic and acidic residues" evidence="1">
    <location>
        <begin position="58"/>
        <end position="67"/>
    </location>
</feature>
<accession>A0ABU3UPU2</accession>
<feature type="transmembrane region" description="Helical" evidence="2">
    <location>
        <begin position="133"/>
        <end position="154"/>
    </location>
</feature>
<evidence type="ECO:0000313" key="4">
    <source>
        <dbReference type="EMBL" id="MDU8995935.1"/>
    </source>
</evidence>
<evidence type="ECO:0008006" key="6">
    <source>
        <dbReference type="Google" id="ProtNLM"/>
    </source>
</evidence>
<feature type="signal peptide" evidence="3">
    <location>
        <begin position="1"/>
        <end position="27"/>
    </location>
</feature>